<gene>
    <name evidence="2" type="ordered locus">Mar181_2683</name>
</gene>
<protein>
    <recommendedName>
        <fullName evidence="4">DUF2834 domain-containing protein</fullName>
    </recommendedName>
</protein>
<dbReference type="InterPro" id="IPR021362">
    <property type="entry name" value="DUF2834"/>
</dbReference>
<sequence>MVKLKWFYLLLALIGLLLPYGALLPWLGQNGMDLPQFLADAQVNHISLFAWADVLISAMTLIVFVLIDGKKNQIKGRYLAIIGTCTIGVSFGLPFYLYLKEAQLKGSEVC</sequence>
<keyword evidence="1" id="KW-0472">Membrane</keyword>
<dbReference type="STRING" id="491952.Mar181_2683"/>
<dbReference type="HOGENOM" id="CLU_144129_1_1_6"/>
<feature type="transmembrane region" description="Helical" evidence="1">
    <location>
        <begin position="79"/>
        <end position="99"/>
    </location>
</feature>
<reference evidence="2 3" key="1">
    <citation type="journal article" date="2012" name="Stand. Genomic Sci.">
        <title>Complete genome sequence of Marinomonas posidonica type strain (IVIA-Po-181(T)).</title>
        <authorList>
            <person name="Lucas-Elio P."/>
            <person name="Goodwin L."/>
            <person name="Woyke T."/>
            <person name="Pitluck S."/>
            <person name="Nolan M."/>
            <person name="Kyrpides N.C."/>
            <person name="Detter J.C."/>
            <person name="Copeland A."/>
            <person name="Lu M."/>
            <person name="Bruce D."/>
            <person name="Detter C."/>
            <person name="Tapia R."/>
            <person name="Han S."/>
            <person name="Land M.L."/>
            <person name="Ivanova N."/>
            <person name="Mikhailova N."/>
            <person name="Johnston A.W."/>
            <person name="Sanchez-Amat A."/>
        </authorList>
    </citation>
    <scope>NUCLEOTIDE SEQUENCE [LARGE SCALE GENOMIC DNA]</scope>
    <source>
        <strain evidence="3">CECT 7376 / NCIMB 14433 / IVIA-Po-181</strain>
    </source>
</reference>
<evidence type="ECO:0000256" key="1">
    <source>
        <dbReference type="SAM" id="Phobius"/>
    </source>
</evidence>
<dbReference type="Pfam" id="PF11196">
    <property type="entry name" value="DUF2834"/>
    <property type="match status" value="1"/>
</dbReference>
<organism evidence="2 3">
    <name type="scientific">Marinomonas posidonica (strain CECT 7376 / NCIMB 14433 / IVIA-Po-181)</name>
    <dbReference type="NCBI Taxonomy" id="491952"/>
    <lineage>
        <taxon>Bacteria</taxon>
        <taxon>Pseudomonadati</taxon>
        <taxon>Pseudomonadota</taxon>
        <taxon>Gammaproteobacteria</taxon>
        <taxon>Oceanospirillales</taxon>
        <taxon>Oceanospirillaceae</taxon>
        <taxon>Marinomonas</taxon>
    </lineage>
</organism>
<name>F6CYN2_MARPP</name>
<dbReference type="AlphaFoldDB" id="F6CYN2"/>
<dbReference type="Proteomes" id="UP000009230">
    <property type="component" value="Chromosome"/>
</dbReference>
<keyword evidence="3" id="KW-1185">Reference proteome</keyword>
<keyword evidence="1" id="KW-1133">Transmembrane helix</keyword>
<dbReference type="KEGG" id="mpc:Mar181_2683"/>
<dbReference type="RefSeq" id="WP_013797186.1">
    <property type="nucleotide sequence ID" value="NC_015559.1"/>
</dbReference>
<dbReference type="EMBL" id="CP002771">
    <property type="protein sequence ID" value="AEF55714.1"/>
    <property type="molecule type" value="Genomic_DNA"/>
</dbReference>
<feature type="transmembrane region" description="Helical" evidence="1">
    <location>
        <begin position="48"/>
        <end position="67"/>
    </location>
</feature>
<keyword evidence="1" id="KW-0812">Transmembrane</keyword>
<evidence type="ECO:0000313" key="3">
    <source>
        <dbReference type="Proteomes" id="UP000009230"/>
    </source>
</evidence>
<evidence type="ECO:0008006" key="4">
    <source>
        <dbReference type="Google" id="ProtNLM"/>
    </source>
</evidence>
<accession>F6CYN2</accession>
<proteinExistence type="predicted"/>
<feature type="transmembrane region" description="Helical" evidence="1">
    <location>
        <begin position="7"/>
        <end position="28"/>
    </location>
</feature>
<dbReference type="eggNOG" id="ENOG503307H">
    <property type="taxonomic scope" value="Bacteria"/>
</dbReference>
<evidence type="ECO:0000313" key="2">
    <source>
        <dbReference type="EMBL" id="AEF55714.1"/>
    </source>
</evidence>